<organism evidence="1 3">
    <name type="scientific">Pichia sorbitophila (strain ATCC MYA-4447 / BCRC 22081 / CBS 7064 / NBRC 10061 / NRRL Y-12695)</name>
    <name type="common">Hybrid yeast</name>
    <dbReference type="NCBI Taxonomy" id="559304"/>
    <lineage>
        <taxon>Eukaryota</taxon>
        <taxon>Fungi</taxon>
        <taxon>Dikarya</taxon>
        <taxon>Ascomycota</taxon>
        <taxon>Saccharomycotina</taxon>
        <taxon>Pichiomycetes</taxon>
        <taxon>Debaryomycetaceae</taxon>
        <taxon>Millerozyma</taxon>
    </lineage>
</organism>
<evidence type="ECO:0000313" key="3">
    <source>
        <dbReference type="Proteomes" id="UP000005222"/>
    </source>
</evidence>
<reference evidence="1" key="1">
    <citation type="submission" date="2011-10" db="EMBL/GenBank/DDBJ databases">
        <authorList>
            <person name="Genoscope - CEA"/>
        </authorList>
    </citation>
    <scope>NUCLEOTIDE SEQUENCE</scope>
</reference>
<dbReference type="OrthoDB" id="4026048at2759"/>
<dbReference type="HOGENOM" id="CLU_1046275_0_0_1"/>
<dbReference type="eggNOG" id="ENOG502RQ9R">
    <property type="taxonomic scope" value="Eukaryota"/>
</dbReference>
<dbReference type="AlphaFoldDB" id="G8Y886"/>
<dbReference type="Proteomes" id="UP000005222">
    <property type="component" value="Chromosome K"/>
</dbReference>
<dbReference type="EMBL" id="FO082048">
    <property type="protein sequence ID" value="CCE84223.1"/>
    <property type="molecule type" value="Genomic_DNA"/>
</dbReference>
<dbReference type="InParanoid" id="G8Y886"/>
<name>G8Y886_PICSO</name>
<evidence type="ECO:0000313" key="1">
    <source>
        <dbReference type="EMBL" id="CCE83192.1"/>
    </source>
</evidence>
<dbReference type="Proteomes" id="UP000005222">
    <property type="component" value="Chromosome L"/>
</dbReference>
<accession>G8Y886</accession>
<keyword evidence="3" id="KW-1185">Reference proteome</keyword>
<proteinExistence type="predicted"/>
<reference evidence="3" key="2">
    <citation type="journal article" date="2012" name="G3 (Bethesda)">
        <title>Pichia sorbitophila, an interspecies yeast hybrid reveals early steps of genome resolution following polyploidization.</title>
        <authorList>
            <person name="Leh Louis V."/>
            <person name="Despons L."/>
            <person name="Friedrich A."/>
            <person name="Martin T."/>
            <person name="Durrens P."/>
            <person name="Casaregola S."/>
            <person name="Neuveglise C."/>
            <person name="Fairhead C."/>
            <person name="Marck C."/>
            <person name="Cruz J.A."/>
            <person name="Straub M.L."/>
            <person name="Kugler V."/>
            <person name="Sacerdot C."/>
            <person name="Uzunov Z."/>
            <person name="Thierry A."/>
            <person name="Weiss S."/>
            <person name="Bleykasten C."/>
            <person name="De Montigny J."/>
            <person name="Jacques N."/>
            <person name="Jung P."/>
            <person name="Lemaire M."/>
            <person name="Mallet S."/>
            <person name="Morel G."/>
            <person name="Richard G.F."/>
            <person name="Sarkar A."/>
            <person name="Savel G."/>
            <person name="Schacherer J."/>
            <person name="Seret M.L."/>
            <person name="Talla E."/>
            <person name="Samson G."/>
            <person name="Jubin C."/>
            <person name="Poulain J."/>
            <person name="Vacherie B."/>
            <person name="Barbe V."/>
            <person name="Pelletier E."/>
            <person name="Sherman D.J."/>
            <person name="Westhof E."/>
            <person name="Weissenbach J."/>
            <person name="Baret P.V."/>
            <person name="Wincker P."/>
            <person name="Gaillardin C."/>
            <person name="Dujon B."/>
            <person name="Souciet J.L."/>
        </authorList>
    </citation>
    <scope>NUCLEOTIDE SEQUENCE [LARGE SCALE GENOMIC DNA]</scope>
    <source>
        <strain evidence="3">ATCC MYA-4447 / BCRC 22081 / CBS 7064 / NBRC 10061 / NRRL Y-12695</strain>
    </source>
</reference>
<sequence length="303" mass="33902">MGMISTWGKDMLFMNYRLFFCCLCWLNICALGLGSAAKDVPRTFSFATKDELFQSKYWKELFKQRDIKTLRNNVIHIRDSDSIIYIRESNAANSRLKKPASSVLSKLHLHKNYLELTEVQYGDGESDTIEGTPVSSCVSSELSSGGATYAHSYQYSQGLTLSLGPEISLEAAQLGVTLTENNDGLSLTYSSTGSITCTAPDNGRVQVFASMKYKFFPKARKREMVFYRGDTDFHAGAWSMITSEDETFKGKGAAFFDLKSIPFHECVTEEDLLQCDKYKSISKIHQPSMVPEGANSTTPRLHL</sequence>
<evidence type="ECO:0000313" key="2">
    <source>
        <dbReference type="EMBL" id="CCE84223.1"/>
    </source>
</evidence>
<protein>
    <submittedName>
        <fullName evidence="1">Piso0_003764 protein</fullName>
    </submittedName>
</protein>
<gene>
    <name evidence="1" type="primary">Piso0_003764</name>
    <name evidence="1" type="ORF">GNLVRS01_PISO0K02056g</name>
    <name evidence="2" type="ORF">GNLVRS01_PISO0L02057g</name>
</gene>
<dbReference type="EMBL" id="FO082049">
    <property type="protein sequence ID" value="CCE83192.1"/>
    <property type="molecule type" value="Genomic_DNA"/>
</dbReference>